<reference evidence="1 2" key="1">
    <citation type="submission" date="2019-10" db="EMBL/GenBank/DDBJ databases">
        <title>The Genome Sequence of Clostridium tarantellae Isolated from Fish Brain.</title>
        <authorList>
            <person name="Bano L."/>
            <person name="Kiel M."/>
            <person name="Sales G."/>
            <person name="Doxey A.C."/>
            <person name="Mansfield M.J."/>
            <person name="Schiavone M."/>
            <person name="Rossetto O."/>
            <person name="Pirazzini M."/>
            <person name="Dobrindt U."/>
            <person name="Montecucco C."/>
        </authorList>
    </citation>
    <scope>NUCLEOTIDE SEQUENCE [LARGE SCALE GENOMIC DNA]</scope>
    <source>
        <strain evidence="1 2">DSM 3997</strain>
    </source>
</reference>
<accession>A0A6I1MHZ5</accession>
<proteinExistence type="predicted"/>
<dbReference type="EMBL" id="WHJC01000044">
    <property type="protein sequence ID" value="MPQ43166.1"/>
    <property type="molecule type" value="Genomic_DNA"/>
</dbReference>
<dbReference type="Pfam" id="PF10134">
    <property type="entry name" value="RPA"/>
    <property type="match status" value="1"/>
</dbReference>
<dbReference type="Proteomes" id="UP000430345">
    <property type="component" value="Unassembled WGS sequence"/>
</dbReference>
<gene>
    <name evidence="1" type="ORF">GBZ86_05240</name>
</gene>
<evidence type="ECO:0000313" key="2">
    <source>
        <dbReference type="Proteomes" id="UP000430345"/>
    </source>
</evidence>
<evidence type="ECO:0000313" key="1">
    <source>
        <dbReference type="EMBL" id="MPQ43166.1"/>
    </source>
</evidence>
<dbReference type="AlphaFoldDB" id="A0A6I1MHZ5"/>
<name>A0A6I1MHZ5_9CLOT</name>
<organism evidence="1 2">
    <name type="scientific">Clostridium tarantellae</name>
    <dbReference type="NCBI Taxonomy" id="39493"/>
    <lineage>
        <taxon>Bacteria</taxon>
        <taxon>Bacillati</taxon>
        <taxon>Bacillota</taxon>
        <taxon>Clostridia</taxon>
        <taxon>Eubacteriales</taxon>
        <taxon>Clostridiaceae</taxon>
        <taxon>Clostridium</taxon>
    </lineage>
</organism>
<protein>
    <submittedName>
        <fullName evidence="1">Uncharacterized protein</fullName>
    </submittedName>
</protein>
<comment type="caution">
    <text evidence="1">The sequence shown here is derived from an EMBL/GenBank/DDBJ whole genome shotgun (WGS) entry which is preliminary data.</text>
</comment>
<dbReference type="RefSeq" id="WP_152888445.1">
    <property type="nucleotide sequence ID" value="NZ_WHJC01000044.1"/>
</dbReference>
<dbReference type="OrthoDB" id="1923891at2"/>
<sequence>METKSKSLQDNSFVMDINMIEAPFFLFKNQKKVKKVSELKKDKTISTQVKKILDIVLPENENSPVEYIKWIDSKGVSREMFAMSMMALPNSFTMDVWYAIIALYIKKKSPVLYNVETKMYNLQDDKVEFTLYELAKFMNLNTGGTNLERIKVALLQLKSAQYYSFGEGCLYDKEHEKYIKSKLKGLSLISDIEIEGEKDTKGQKRSREKCIVYLGQLVMENIKREFIKYLSQDVYFKLPSGLSRRLYTYIEGNRYKKAGKLNPYIKRSFDVVGRKLPIEFKYNSEFKRRMNKPLENLVETGIIKDYFYGDEVLINGLKEQCIYIVFSGNKENIIEDLTIKYDSLITEQQEESKLEIPKDIKQELINLGIADEKASEIIQKYNKWTLIEYVLWINEKIKESNNSLKNAAGLLIYALQTQSVKLQLTHQYILDFVKEERAKIETKTLSDDEIKDKYEKYIENELNKFKKEDEFIYNFMKDNTIQNLYDNIDVKIAQFNTIIRNCKDEKDKKTLMNQIEELNEFKDIGEKSKLFKKHFIKEVSIMRSLKDFNTFKVGLLKGTK</sequence>
<dbReference type="InterPro" id="IPR018777">
    <property type="entry name" value="Replication_initiator_prot_A"/>
</dbReference>
<keyword evidence="2" id="KW-1185">Reference proteome</keyword>